<evidence type="ECO:0000256" key="2">
    <source>
        <dbReference type="ARBA" id="ARBA00023015"/>
    </source>
</evidence>
<accession>A0ABS0LXM5</accession>
<dbReference type="InterPro" id="IPR036390">
    <property type="entry name" value="WH_DNA-bd_sf"/>
</dbReference>
<dbReference type="SUPFAM" id="SSF53850">
    <property type="entry name" value="Periplasmic binding protein-like II"/>
    <property type="match status" value="1"/>
</dbReference>
<dbReference type="PANTHER" id="PTHR30419">
    <property type="entry name" value="HTH-TYPE TRANSCRIPTIONAL REGULATOR YBHD"/>
    <property type="match status" value="1"/>
</dbReference>
<dbReference type="InterPro" id="IPR000847">
    <property type="entry name" value="LysR_HTH_N"/>
</dbReference>
<dbReference type="Proteomes" id="UP000635335">
    <property type="component" value="Unassembled WGS sequence"/>
</dbReference>
<comment type="similarity">
    <text evidence="1">Belongs to the LysR transcriptional regulatory family.</text>
</comment>
<dbReference type="CDD" id="cd08421">
    <property type="entry name" value="PBP2_LTTR_like_1"/>
    <property type="match status" value="1"/>
</dbReference>
<dbReference type="Pfam" id="PF03466">
    <property type="entry name" value="LysR_substrate"/>
    <property type="match status" value="1"/>
</dbReference>
<feature type="domain" description="HTH lysR-type" evidence="5">
    <location>
        <begin position="3"/>
        <end position="60"/>
    </location>
</feature>
<dbReference type="Gene3D" id="1.10.10.10">
    <property type="entry name" value="Winged helix-like DNA-binding domain superfamily/Winged helix DNA-binding domain"/>
    <property type="match status" value="1"/>
</dbReference>
<protein>
    <submittedName>
        <fullName evidence="6">LysR family transcriptional regulator</fullName>
    </submittedName>
</protein>
<gene>
    <name evidence="6" type="ORF">I5U16_07850</name>
</gene>
<name>A0ABS0LXM5_9GAMM</name>
<reference evidence="6 7" key="1">
    <citation type="submission" date="2020-11" db="EMBL/GenBank/DDBJ databases">
        <title>Enhanced detection system for hospital associated transmission using whole genome sequencing surveillance.</title>
        <authorList>
            <person name="Harrison L.H."/>
            <person name="Van Tyne D."/>
            <person name="Marsh J.W."/>
            <person name="Griffith M.P."/>
            <person name="Snyder D.J."/>
            <person name="Cooper V.S."/>
            <person name="Mustapha M."/>
        </authorList>
    </citation>
    <scope>NUCLEOTIDE SEQUENCE [LARGE SCALE GENOMIC DNA]</scope>
    <source>
        <strain evidence="6 7">SER00227</strain>
    </source>
</reference>
<dbReference type="InterPro" id="IPR036388">
    <property type="entry name" value="WH-like_DNA-bd_sf"/>
</dbReference>
<dbReference type="PROSITE" id="PS50931">
    <property type="entry name" value="HTH_LYSR"/>
    <property type="match status" value="1"/>
</dbReference>
<evidence type="ECO:0000313" key="6">
    <source>
        <dbReference type="EMBL" id="MBH1920060.1"/>
    </source>
</evidence>
<evidence type="ECO:0000256" key="1">
    <source>
        <dbReference type="ARBA" id="ARBA00009437"/>
    </source>
</evidence>
<evidence type="ECO:0000313" key="7">
    <source>
        <dbReference type="Proteomes" id="UP000635335"/>
    </source>
</evidence>
<dbReference type="RefSeq" id="WP_063919405.1">
    <property type="nucleotide sequence ID" value="NZ_CP016948.1"/>
</dbReference>
<evidence type="ECO:0000256" key="4">
    <source>
        <dbReference type="ARBA" id="ARBA00023163"/>
    </source>
</evidence>
<keyword evidence="3" id="KW-0238">DNA-binding</keyword>
<evidence type="ECO:0000256" key="3">
    <source>
        <dbReference type="ARBA" id="ARBA00023125"/>
    </source>
</evidence>
<dbReference type="Pfam" id="PF00126">
    <property type="entry name" value="HTH_1"/>
    <property type="match status" value="1"/>
</dbReference>
<keyword evidence="4" id="KW-0804">Transcription</keyword>
<dbReference type="Gene3D" id="3.40.190.290">
    <property type="match status" value="1"/>
</dbReference>
<dbReference type="EMBL" id="JADUMB010000001">
    <property type="protein sequence ID" value="MBH1920060.1"/>
    <property type="molecule type" value="Genomic_DNA"/>
</dbReference>
<comment type="caution">
    <text evidence="6">The sequence shown here is derived from an EMBL/GenBank/DDBJ whole genome shotgun (WGS) entry which is preliminary data.</text>
</comment>
<evidence type="ECO:0000259" key="5">
    <source>
        <dbReference type="PROSITE" id="PS50931"/>
    </source>
</evidence>
<keyword evidence="2" id="KW-0805">Transcription regulation</keyword>
<dbReference type="InterPro" id="IPR050950">
    <property type="entry name" value="HTH-type_LysR_regulators"/>
</dbReference>
<dbReference type="SUPFAM" id="SSF46785">
    <property type="entry name" value="Winged helix' DNA-binding domain"/>
    <property type="match status" value="1"/>
</dbReference>
<proteinExistence type="inferred from homology"/>
<organism evidence="6 7">
    <name type="scientific">Serratia surfactantfaciens</name>
    <dbReference type="NCBI Taxonomy" id="2741499"/>
    <lineage>
        <taxon>Bacteria</taxon>
        <taxon>Pseudomonadati</taxon>
        <taxon>Pseudomonadota</taxon>
        <taxon>Gammaproteobacteria</taxon>
        <taxon>Enterobacterales</taxon>
        <taxon>Yersiniaceae</taxon>
        <taxon>Serratia</taxon>
    </lineage>
</organism>
<dbReference type="PANTHER" id="PTHR30419:SF2">
    <property type="entry name" value="LYSR FAMILY TRANSCRIPTIONAL REGULATOR"/>
    <property type="match status" value="1"/>
</dbReference>
<keyword evidence="7" id="KW-1185">Reference proteome</keyword>
<sequence>MHFDFIDLRLLVAVIETGSITAGAERVGLSLAAASARMRGLEQQAGVALLTRNPRGVQVTAAGERLLQHARLLLQQRDRLRGEMAEFAPGQRSQLRIVANTVAADAFLPELLADFLALHPHTDIALEELPSPAIAQAIAERAADIGIVADHADLRGLVSYPFRQDRLVLALPPGHALSGRRQIGFADALPFDFIGLPQESALQQHLEQLAIRSGGPMRLRARAGHFDAICRMVLRGAGLAVVPEESARRHAEIQRSALALTDDWATRRLSIAVRELAQLPLPAQRLVAFLRQGEEDLADRTATD</sequence>
<dbReference type="InterPro" id="IPR005119">
    <property type="entry name" value="LysR_subst-bd"/>
</dbReference>